<dbReference type="CDD" id="cd00130">
    <property type="entry name" value="PAS"/>
    <property type="match status" value="1"/>
</dbReference>
<dbReference type="Gene3D" id="3.60.40.10">
    <property type="entry name" value="PPM-type phosphatase domain"/>
    <property type="match status" value="1"/>
</dbReference>
<dbReference type="PANTHER" id="PTHR43156">
    <property type="entry name" value="STAGE II SPORULATION PROTEIN E-RELATED"/>
    <property type="match status" value="1"/>
</dbReference>
<dbReference type="SMART" id="SM00091">
    <property type="entry name" value="PAS"/>
    <property type="match status" value="1"/>
</dbReference>
<dbReference type="InterPro" id="IPR035965">
    <property type="entry name" value="PAS-like_dom_sf"/>
</dbReference>
<dbReference type="Gene3D" id="3.30.450.20">
    <property type="entry name" value="PAS domain"/>
    <property type="match status" value="1"/>
</dbReference>
<dbReference type="SMART" id="SM00331">
    <property type="entry name" value="PP2C_SIG"/>
    <property type="match status" value="1"/>
</dbReference>
<accession>A0A6J4K6H1</accession>
<evidence type="ECO:0000256" key="1">
    <source>
        <dbReference type="ARBA" id="ARBA00022801"/>
    </source>
</evidence>
<dbReference type="Pfam" id="PF13426">
    <property type="entry name" value="PAS_9"/>
    <property type="match status" value="1"/>
</dbReference>
<protein>
    <submittedName>
        <fullName evidence="3">Serine phosphatase RsbU, regulator of sigma subunit</fullName>
    </submittedName>
</protein>
<dbReference type="SUPFAM" id="SSF81606">
    <property type="entry name" value="PP2C-like"/>
    <property type="match status" value="1"/>
</dbReference>
<name>A0A6J4K6H1_9PSEU</name>
<dbReference type="GO" id="GO:0016791">
    <property type="term" value="F:phosphatase activity"/>
    <property type="evidence" value="ECO:0007669"/>
    <property type="project" value="TreeGrafter"/>
</dbReference>
<keyword evidence="1" id="KW-0378">Hydrolase</keyword>
<dbReference type="InterPro" id="IPR000014">
    <property type="entry name" value="PAS"/>
</dbReference>
<evidence type="ECO:0000259" key="2">
    <source>
        <dbReference type="PROSITE" id="PS50112"/>
    </source>
</evidence>
<dbReference type="EMBL" id="CADCTH010000617">
    <property type="protein sequence ID" value="CAA9296581.1"/>
    <property type="molecule type" value="Genomic_DNA"/>
</dbReference>
<dbReference type="AlphaFoldDB" id="A0A6J4K6H1"/>
<feature type="domain" description="PAS" evidence="2">
    <location>
        <begin position="20"/>
        <end position="72"/>
    </location>
</feature>
<reference evidence="3" key="1">
    <citation type="submission" date="2020-02" db="EMBL/GenBank/DDBJ databases">
        <authorList>
            <person name="Meier V. D."/>
        </authorList>
    </citation>
    <scope>NUCLEOTIDE SEQUENCE</scope>
    <source>
        <strain evidence="3">AVDCRST_MAG54</strain>
    </source>
</reference>
<dbReference type="NCBIfam" id="TIGR00229">
    <property type="entry name" value="sensory_box"/>
    <property type="match status" value="1"/>
</dbReference>
<dbReference type="PANTHER" id="PTHR43156:SF2">
    <property type="entry name" value="STAGE II SPORULATION PROTEIN E"/>
    <property type="match status" value="1"/>
</dbReference>
<dbReference type="Pfam" id="PF07228">
    <property type="entry name" value="SpoIIE"/>
    <property type="match status" value="1"/>
</dbReference>
<sequence length="401" mass="43290">MGPTDDTDAVRAERLHHSELIETAEDLYDNAPCGYLSTTPDGHIVRINATLLRWLGYEHDQVVGHMRFADLLTVGGRMYHETHFAPLLLLQGSVHSVALEVRTADRRRLPVLVDAVVKEASDDGPSRVRIMVIDAADRRAYEVELLRARRQADLERDRLEQLATTLQRTLLPPALPGVPGLDIAAYYHSASVEEIGGDFYDLFPLAHDRWGFFLGDVCGKGPGAAVLTSLIRYTLRAAAVYDSDPVSVLTTLNTSLRQERGTTSTSWCTLIYGVLVPADPGFTVTLASGGHPPALVVPRDAPVEAVDTVGGQPVGLLARPRFRAITTTLRPGDGLLLHTDGLTEARRPDGTMLDEDLPALVAELPRGTARGVVDGLADVLSSLGSGLVDDAAIMVFTAGDR</sequence>
<dbReference type="InterPro" id="IPR001932">
    <property type="entry name" value="PPM-type_phosphatase-like_dom"/>
</dbReference>
<dbReference type="SUPFAM" id="SSF55785">
    <property type="entry name" value="PYP-like sensor domain (PAS domain)"/>
    <property type="match status" value="1"/>
</dbReference>
<dbReference type="InterPro" id="IPR036457">
    <property type="entry name" value="PPM-type-like_dom_sf"/>
</dbReference>
<dbReference type="InterPro" id="IPR052016">
    <property type="entry name" value="Bact_Sigma-Reg"/>
</dbReference>
<dbReference type="PROSITE" id="PS50112">
    <property type="entry name" value="PAS"/>
    <property type="match status" value="1"/>
</dbReference>
<organism evidence="3">
    <name type="scientific">uncultured Actinomycetospora sp</name>
    <dbReference type="NCBI Taxonomy" id="1135996"/>
    <lineage>
        <taxon>Bacteria</taxon>
        <taxon>Bacillati</taxon>
        <taxon>Actinomycetota</taxon>
        <taxon>Actinomycetes</taxon>
        <taxon>Pseudonocardiales</taxon>
        <taxon>Pseudonocardiaceae</taxon>
        <taxon>Actinomycetospora</taxon>
        <taxon>environmental samples</taxon>
    </lineage>
</organism>
<proteinExistence type="predicted"/>
<gene>
    <name evidence="3" type="ORF">AVDCRST_MAG54-4904</name>
</gene>
<evidence type="ECO:0000313" key="3">
    <source>
        <dbReference type="EMBL" id="CAA9296581.1"/>
    </source>
</evidence>